<dbReference type="EMBL" id="JAFCIX010000576">
    <property type="protein sequence ID" value="KAH6586098.1"/>
    <property type="molecule type" value="Genomic_DNA"/>
</dbReference>
<dbReference type="Proteomes" id="UP001648503">
    <property type="component" value="Unassembled WGS sequence"/>
</dbReference>
<name>A0ABQ8ESY7_9FUNG</name>
<proteinExistence type="predicted"/>
<keyword evidence="2" id="KW-1185">Reference proteome</keyword>
<gene>
    <name evidence="1" type="ORF">BASA50_000803</name>
</gene>
<sequence length="127" mass="14101">MISIGRVSVQFLVISGMAYIFRQQTPMVARLNLGPDGRYIVTVDENFGIPRPSFPAVQPEPIATQNTVHNPALQMTQTNPTDLTNHAYGDTLAPAVLLQEHNESEPNLYSTLNLEASEIIFIFVDFL</sequence>
<organism evidence="1 2">
    <name type="scientific">Batrachochytrium salamandrivorans</name>
    <dbReference type="NCBI Taxonomy" id="1357716"/>
    <lineage>
        <taxon>Eukaryota</taxon>
        <taxon>Fungi</taxon>
        <taxon>Fungi incertae sedis</taxon>
        <taxon>Chytridiomycota</taxon>
        <taxon>Chytridiomycota incertae sedis</taxon>
        <taxon>Chytridiomycetes</taxon>
        <taxon>Rhizophydiales</taxon>
        <taxon>Rhizophydiales incertae sedis</taxon>
        <taxon>Batrachochytrium</taxon>
    </lineage>
</organism>
<protein>
    <submittedName>
        <fullName evidence="1">Uncharacterized protein</fullName>
    </submittedName>
</protein>
<evidence type="ECO:0000313" key="2">
    <source>
        <dbReference type="Proteomes" id="UP001648503"/>
    </source>
</evidence>
<comment type="caution">
    <text evidence="1">The sequence shown here is derived from an EMBL/GenBank/DDBJ whole genome shotgun (WGS) entry which is preliminary data.</text>
</comment>
<evidence type="ECO:0000313" key="1">
    <source>
        <dbReference type="EMBL" id="KAH6586098.1"/>
    </source>
</evidence>
<reference evidence="1 2" key="1">
    <citation type="submission" date="2021-02" db="EMBL/GenBank/DDBJ databases">
        <title>Variation within the Batrachochytrium salamandrivorans European outbreak.</title>
        <authorList>
            <person name="Kelly M."/>
            <person name="Pasmans F."/>
            <person name="Shea T.P."/>
            <person name="Munoz J.F."/>
            <person name="Carranza S."/>
            <person name="Cuomo C.A."/>
            <person name="Martel A."/>
        </authorList>
    </citation>
    <scope>NUCLEOTIDE SEQUENCE [LARGE SCALE GENOMIC DNA]</scope>
    <source>
        <strain evidence="1 2">AMFP18/2</strain>
    </source>
</reference>
<accession>A0ABQ8ESY7</accession>